<keyword evidence="3 4" id="KW-0648">Protein biosynthesis</keyword>
<reference evidence="5" key="2">
    <citation type="submission" date="2014-03" db="EMBL/GenBank/DDBJ databases">
        <title>The whipworm genome and dual-species transcriptomics of an intimate host-pathogen interaction.</title>
        <authorList>
            <person name="Foth B.J."/>
            <person name="Tsai I.J."/>
            <person name="Reid A.J."/>
            <person name="Bancroft A.J."/>
            <person name="Nichol S."/>
            <person name="Tracey A."/>
            <person name="Holroyd N."/>
            <person name="Cotton J.A."/>
            <person name="Stanley E.J."/>
            <person name="Zarowiecki M."/>
            <person name="Liu J.Z."/>
            <person name="Huckvale T."/>
            <person name="Cooper P.J."/>
            <person name="Grencis R.K."/>
            <person name="Berriman M."/>
        </authorList>
    </citation>
    <scope>NUCLEOTIDE SEQUENCE [LARGE SCALE GENOMIC DNA]</scope>
    <source>
        <strain evidence="5">Edinburgh</strain>
    </source>
</reference>
<keyword evidence="1 4" id="KW-0963">Cytoplasm</keyword>
<dbReference type="GO" id="GO:0033290">
    <property type="term" value="C:eukaryotic 48S preinitiation complex"/>
    <property type="evidence" value="ECO:0007669"/>
    <property type="project" value="UniProtKB-UniRule"/>
</dbReference>
<dbReference type="GO" id="GO:0001732">
    <property type="term" value="P:formation of cytoplasmic translation initiation complex"/>
    <property type="evidence" value="ECO:0007669"/>
    <property type="project" value="UniProtKB-UniRule"/>
</dbReference>
<protein>
    <recommendedName>
        <fullName evidence="4">Eukaryotic translation initiation factor 3 subunit L</fullName>
        <shortName evidence="4">eIF3l</shortName>
    </recommendedName>
</protein>
<organism evidence="5 6">
    <name type="scientific">Trichuris muris</name>
    <name type="common">Mouse whipworm</name>
    <dbReference type="NCBI Taxonomy" id="70415"/>
    <lineage>
        <taxon>Eukaryota</taxon>
        <taxon>Metazoa</taxon>
        <taxon>Ecdysozoa</taxon>
        <taxon>Nematoda</taxon>
        <taxon>Enoplea</taxon>
        <taxon>Dorylaimia</taxon>
        <taxon>Trichinellida</taxon>
        <taxon>Trichuridae</taxon>
        <taxon>Trichuris</taxon>
    </lineage>
</organism>
<comment type="subunit">
    <text evidence="4">Component of the eukaryotic translation initiation factor 3 (eIF-3) complex.</text>
</comment>
<evidence type="ECO:0000313" key="5">
    <source>
        <dbReference type="Proteomes" id="UP000046395"/>
    </source>
</evidence>
<accession>A0A5S6QWP9</accession>
<reference evidence="6" key="3">
    <citation type="submission" date="2019-12" db="UniProtKB">
        <authorList>
            <consortium name="WormBaseParasite"/>
        </authorList>
    </citation>
    <scope>IDENTIFICATION</scope>
</reference>
<dbReference type="STRING" id="70415.A0A5S6QWP9"/>
<dbReference type="WBParaSite" id="TMUE_3000011322.1">
    <property type="protein sequence ID" value="TMUE_3000011322.1"/>
    <property type="gene ID" value="WBGene00302787"/>
</dbReference>
<keyword evidence="5" id="KW-1185">Reference proteome</keyword>
<evidence type="ECO:0000256" key="3">
    <source>
        <dbReference type="ARBA" id="ARBA00022917"/>
    </source>
</evidence>
<comment type="similarity">
    <text evidence="4">Belongs to the eIF-3 subunit L family.</text>
</comment>
<comment type="function">
    <text evidence="4">Component of the eukaryotic translation initiation factor 3 (eIF-3) complex, which is involved in protein synthesis of a specialized repertoire of mRNAs and, together with other initiation factors, stimulates binding of mRNA and methionyl-tRNAi to the 40S ribosome. The eIF-3 complex specifically targets and initiates translation of a subset of mRNAs involved in cell proliferation.</text>
</comment>
<evidence type="ECO:0000256" key="4">
    <source>
        <dbReference type="HAMAP-Rule" id="MF_03011"/>
    </source>
</evidence>
<dbReference type="AlphaFoldDB" id="A0A5S6QWP9"/>
<comment type="subcellular location">
    <subcellularLocation>
        <location evidence="4">Cytoplasm</location>
    </subcellularLocation>
</comment>
<dbReference type="InterPro" id="IPR019382">
    <property type="entry name" value="eIF3l"/>
</dbReference>
<evidence type="ECO:0000256" key="1">
    <source>
        <dbReference type="ARBA" id="ARBA00022490"/>
    </source>
</evidence>
<dbReference type="GO" id="GO:0003743">
    <property type="term" value="F:translation initiation factor activity"/>
    <property type="evidence" value="ECO:0007669"/>
    <property type="project" value="UniProtKB-UniRule"/>
</dbReference>
<name>A0A5S6QWP9_TRIMR</name>
<dbReference type="PANTHER" id="PTHR13242">
    <property type="entry name" value="EUKARYOTIC TRANSLATION INITIATION FACTOR 3"/>
    <property type="match status" value="1"/>
</dbReference>
<reference evidence="5" key="1">
    <citation type="submission" date="2013-11" db="EMBL/GenBank/DDBJ databases">
        <authorList>
            <person name="Aslett M."/>
        </authorList>
    </citation>
    <scope>NUCLEOTIDE SEQUENCE [LARGE SCALE GENOMIC DNA]</scope>
    <source>
        <strain evidence="5">Edinburgh</strain>
    </source>
</reference>
<sequence>MTATMQQDQFSSVPDEVCIFLRQLKRSLREQNAQEILTLYEYGFTDLTERFHGEAALPDENTVINVTASDPSNVYDSIFVMLYKELYYRYVYAKNYRATSLEYRIASYYNYMNFFDTILGAEEPLRFNLPDQWLWDIVDEFVYQFHAFCQYREMVDSTKGDDKGKEEFRKCDSQVWSFYNVVDVLYALVEKASIEQQLAAIKNREPFKPDTRSEFFKHPLYYKLAYFSLISLLRLHTQLGEYHQALKMVENIEFTPMSLYNSVPSCQVTLHFYVGFCHLMKRQYQHATRLFVDSLLYIQRTRPLNNQQAQQKSWQYDLVGRINDQMYQLLAICVALQPQRIEESIQSELYKQVSDRFSRMQRGELKDHELAFQAGCPRFFNPVSSSQESDKNLSQEAVALQISVFKDEICQQSLIPILRGCLKLYSTIKLSKLSSFMDNKERELTNALLCYKHKMYNPEKGSNSDDDSSVDLDFYINLDMIYIADTTVARRYGEYFIRHIQQLIELNRNLPKISGKSFKDRYAELRESRR</sequence>
<dbReference type="HAMAP" id="MF_03011">
    <property type="entry name" value="eIF3l"/>
    <property type="match status" value="1"/>
</dbReference>
<dbReference type="PANTHER" id="PTHR13242:SF0">
    <property type="entry name" value="EUKARYOTIC TRANSLATION INITIATION FACTOR 3 SUBUNIT L"/>
    <property type="match status" value="1"/>
</dbReference>
<dbReference type="GO" id="GO:0005852">
    <property type="term" value="C:eukaryotic translation initiation factor 3 complex"/>
    <property type="evidence" value="ECO:0007669"/>
    <property type="project" value="UniProtKB-UniRule"/>
</dbReference>
<proteinExistence type="inferred from homology"/>
<evidence type="ECO:0000256" key="2">
    <source>
        <dbReference type="ARBA" id="ARBA00022540"/>
    </source>
</evidence>
<dbReference type="Proteomes" id="UP000046395">
    <property type="component" value="Unassembled WGS sequence"/>
</dbReference>
<evidence type="ECO:0000313" key="6">
    <source>
        <dbReference type="WBParaSite" id="TMUE_3000011322.1"/>
    </source>
</evidence>
<dbReference type="Pfam" id="PF10255">
    <property type="entry name" value="Paf67"/>
    <property type="match status" value="1"/>
</dbReference>
<dbReference type="WBParaSite" id="TMUE_3000011322.3">
    <property type="protein sequence ID" value="TMUE_3000011322.3"/>
    <property type="gene ID" value="WBGene00302787"/>
</dbReference>
<dbReference type="GO" id="GO:0016282">
    <property type="term" value="C:eukaryotic 43S preinitiation complex"/>
    <property type="evidence" value="ECO:0007669"/>
    <property type="project" value="UniProtKB-UniRule"/>
</dbReference>
<dbReference type="WBParaSite" id="TMUE_3000011322.2">
    <property type="protein sequence ID" value="TMUE_3000011322.2"/>
    <property type="gene ID" value="WBGene00302787"/>
</dbReference>
<keyword evidence="2 4" id="KW-0396">Initiation factor</keyword>